<keyword evidence="1" id="KW-0378">Hydrolase</keyword>
<evidence type="ECO:0000313" key="2">
    <source>
        <dbReference type="Proteomes" id="UP000054166"/>
    </source>
</evidence>
<dbReference type="PANTHER" id="PTHR38792">
    <property type="entry name" value="BNR/ASP-BOX REPEAT DOMAIN PROTEIN (AFU_ORTHOLOGUE AFUA_7G06430)-RELATED"/>
    <property type="match status" value="1"/>
</dbReference>
<evidence type="ECO:0000313" key="1">
    <source>
        <dbReference type="EMBL" id="KIM91249.1"/>
    </source>
</evidence>
<protein>
    <submittedName>
        <fullName evidence="1">Glycoside hydrolase family 93 protein</fullName>
    </submittedName>
</protein>
<proteinExistence type="predicted"/>
<name>A0A0C3GHW9_PILCF</name>
<accession>A0A0C3GHW9</accession>
<dbReference type="GO" id="GO:0016787">
    <property type="term" value="F:hydrolase activity"/>
    <property type="evidence" value="ECO:0007669"/>
    <property type="project" value="UniProtKB-KW"/>
</dbReference>
<gene>
    <name evidence="1" type="ORF">PILCRDRAFT_94749</name>
</gene>
<dbReference type="HOGENOM" id="CLU_030289_0_0_1"/>
<dbReference type="PANTHER" id="PTHR38792:SF3">
    <property type="entry name" value="BNR_ASP-BOX REPEAT DOMAIN PROTEIN (AFU_ORTHOLOGUE AFUA_7G06430)-RELATED"/>
    <property type="match status" value="1"/>
</dbReference>
<dbReference type="InParanoid" id="A0A0C3GHW9"/>
<keyword evidence="2" id="KW-1185">Reference proteome</keyword>
<dbReference type="AlphaFoldDB" id="A0A0C3GHW9"/>
<dbReference type="OrthoDB" id="2739686at2759"/>
<dbReference type="Proteomes" id="UP000054166">
    <property type="component" value="Unassembled WGS sequence"/>
</dbReference>
<reference evidence="1 2" key="1">
    <citation type="submission" date="2014-04" db="EMBL/GenBank/DDBJ databases">
        <authorList>
            <consortium name="DOE Joint Genome Institute"/>
            <person name="Kuo A."/>
            <person name="Tarkka M."/>
            <person name="Buscot F."/>
            <person name="Kohler A."/>
            <person name="Nagy L.G."/>
            <person name="Floudas D."/>
            <person name="Copeland A."/>
            <person name="Barry K.W."/>
            <person name="Cichocki N."/>
            <person name="Veneault-Fourrey C."/>
            <person name="LaButti K."/>
            <person name="Lindquist E.A."/>
            <person name="Lipzen A."/>
            <person name="Lundell T."/>
            <person name="Morin E."/>
            <person name="Murat C."/>
            <person name="Sun H."/>
            <person name="Tunlid A."/>
            <person name="Henrissat B."/>
            <person name="Grigoriev I.V."/>
            <person name="Hibbett D.S."/>
            <person name="Martin F."/>
            <person name="Nordberg H.P."/>
            <person name="Cantor M.N."/>
            <person name="Hua S.X."/>
        </authorList>
    </citation>
    <scope>NUCLEOTIDE SEQUENCE [LARGE SCALE GENOMIC DNA]</scope>
    <source>
        <strain evidence="1 2">F 1598</strain>
    </source>
</reference>
<dbReference type="EMBL" id="KN832972">
    <property type="protein sequence ID" value="KIM91249.1"/>
    <property type="molecule type" value="Genomic_DNA"/>
</dbReference>
<dbReference type="CDD" id="cd15482">
    <property type="entry name" value="Sialidase_non-viral"/>
    <property type="match status" value="1"/>
</dbReference>
<organism evidence="1 2">
    <name type="scientific">Piloderma croceum (strain F 1598)</name>
    <dbReference type="NCBI Taxonomy" id="765440"/>
    <lineage>
        <taxon>Eukaryota</taxon>
        <taxon>Fungi</taxon>
        <taxon>Dikarya</taxon>
        <taxon>Basidiomycota</taxon>
        <taxon>Agaricomycotina</taxon>
        <taxon>Agaricomycetes</taxon>
        <taxon>Agaricomycetidae</taxon>
        <taxon>Atheliales</taxon>
        <taxon>Atheliaceae</taxon>
        <taxon>Piloderma</taxon>
    </lineage>
</organism>
<dbReference type="STRING" id="765440.A0A0C3GHW9"/>
<dbReference type="SUPFAM" id="SSF50939">
    <property type="entry name" value="Sialidases"/>
    <property type="match status" value="1"/>
</dbReference>
<dbReference type="InterPro" id="IPR036278">
    <property type="entry name" value="Sialidase_sf"/>
</dbReference>
<reference evidence="2" key="2">
    <citation type="submission" date="2015-01" db="EMBL/GenBank/DDBJ databases">
        <title>Evolutionary Origins and Diversification of the Mycorrhizal Mutualists.</title>
        <authorList>
            <consortium name="DOE Joint Genome Institute"/>
            <consortium name="Mycorrhizal Genomics Consortium"/>
            <person name="Kohler A."/>
            <person name="Kuo A."/>
            <person name="Nagy L.G."/>
            <person name="Floudas D."/>
            <person name="Copeland A."/>
            <person name="Barry K.W."/>
            <person name="Cichocki N."/>
            <person name="Veneault-Fourrey C."/>
            <person name="LaButti K."/>
            <person name="Lindquist E.A."/>
            <person name="Lipzen A."/>
            <person name="Lundell T."/>
            <person name="Morin E."/>
            <person name="Murat C."/>
            <person name="Riley R."/>
            <person name="Ohm R."/>
            <person name="Sun H."/>
            <person name="Tunlid A."/>
            <person name="Henrissat B."/>
            <person name="Grigoriev I.V."/>
            <person name="Hibbett D.S."/>
            <person name="Martin F."/>
        </authorList>
    </citation>
    <scope>NUCLEOTIDE SEQUENCE [LARGE SCALE GENOMIC DNA]</scope>
    <source>
        <strain evidence="2">F 1598</strain>
    </source>
</reference>
<sequence length="370" mass="39320">MKLFTPLPIVGPTAIPLSPTGGGTYPRLANVQGAILAAYTAFDGDTRVLTISRSTDGGKSFSAWGTVASGTGDLDNPDLIQLSNANIVCTFRNHDINSTGNYTFYRITASLSTDGGKSWTYLSQVDQRAAAGRNGLWEPFNRVSAGNTLQVYYASENSAVDQDILMRSSTDDGATWSDAYTVAGGTTTGRDGMPGCTSFSGTPYKVLCVFETTEGSGTSFTVKSVVSHDDGATWGERSQVYVPTGSGNNSGSPQVTTTSGGAFVTSFMTDEDTSLHEWYIYITVYHLWSLTNRGCIIINYYRPDRGANFKIITSLSSDPAVWGQKTTVSGVQSSWPGLLALTDGTVLGCSDHGGVNCHSISFTSAQSTVW</sequence>
<dbReference type="Gene3D" id="2.120.10.10">
    <property type="match status" value="1"/>
</dbReference>